<protein>
    <recommendedName>
        <fullName evidence="4">SRCR domain-containing protein</fullName>
    </recommendedName>
</protein>
<dbReference type="STRING" id="665467.SAMN02982931_00314"/>
<keyword evidence="1" id="KW-0732">Signal</keyword>
<proteinExistence type="predicted"/>
<feature type="chain" id="PRO_5011437540" description="SRCR domain-containing protein" evidence="1">
    <location>
        <begin position="25"/>
        <end position="190"/>
    </location>
</feature>
<dbReference type="AlphaFoldDB" id="A0A1G6A9X3"/>
<accession>A0A1G6A9X3</accession>
<evidence type="ECO:0000313" key="3">
    <source>
        <dbReference type="Proteomes" id="UP000199071"/>
    </source>
</evidence>
<dbReference type="Proteomes" id="UP000199071">
    <property type="component" value="Unassembled WGS sequence"/>
</dbReference>
<sequence length="190" mass="19674">MIRSFCAAAFGGLLLLLIAAPASAETKSFNNPMQGPNRLDWCHSWGTGCGAQAATAWCKAQGYSGGATTFAIANDIGASQPTRLISTGAVCDQAYCDGFANITCTRPDPTQVFNNPMQGGNRLDWCHSWGTGCGAQAATAWCKAKGFANGAVAFHLAADIGASTPTRLISTGAVCDQAYCDGFADITCKQ</sequence>
<dbReference type="OrthoDB" id="9150143at2"/>
<evidence type="ECO:0000313" key="2">
    <source>
        <dbReference type="EMBL" id="SDB04833.1"/>
    </source>
</evidence>
<organism evidence="2 3">
    <name type="scientific">Bauldia litoralis</name>
    <dbReference type="NCBI Taxonomy" id="665467"/>
    <lineage>
        <taxon>Bacteria</taxon>
        <taxon>Pseudomonadati</taxon>
        <taxon>Pseudomonadota</taxon>
        <taxon>Alphaproteobacteria</taxon>
        <taxon>Hyphomicrobiales</taxon>
        <taxon>Kaistiaceae</taxon>
        <taxon>Bauldia</taxon>
    </lineage>
</organism>
<feature type="signal peptide" evidence="1">
    <location>
        <begin position="1"/>
        <end position="24"/>
    </location>
</feature>
<evidence type="ECO:0000256" key="1">
    <source>
        <dbReference type="SAM" id="SignalP"/>
    </source>
</evidence>
<dbReference type="RefSeq" id="WP_090874453.1">
    <property type="nucleotide sequence ID" value="NZ_FMXQ01000001.1"/>
</dbReference>
<evidence type="ECO:0008006" key="4">
    <source>
        <dbReference type="Google" id="ProtNLM"/>
    </source>
</evidence>
<reference evidence="2 3" key="1">
    <citation type="submission" date="2016-10" db="EMBL/GenBank/DDBJ databases">
        <authorList>
            <person name="de Groot N.N."/>
        </authorList>
    </citation>
    <scope>NUCLEOTIDE SEQUENCE [LARGE SCALE GENOMIC DNA]</scope>
    <source>
        <strain evidence="2 3">ATCC 35022</strain>
    </source>
</reference>
<gene>
    <name evidence="2" type="ORF">SAMN02982931_00314</name>
</gene>
<keyword evidence="3" id="KW-1185">Reference proteome</keyword>
<dbReference type="EMBL" id="FMXQ01000001">
    <property type="protein sequence ID" value="SDB04833.1"/>
    <property type="molecule type" value="Genomic_DNA"/>
</dbReference>
<name>A0A1G6A9X3_9HYPH</name>